<protein>
    <submittedName>
        <fullName evidence="2">Uncharacterized protein</fullName>
    </submittedName>
</protein>
<name>A0ABX2A6X0_9MICO</name>
<evidence type="ECO:0000313" key="2">
    <source>
        <dbReference type="EMBL" id="NOV98607.1"/>
    </source>
</evidence>
<accession>A0ABX2A6X0</accession>
<evidence type="ECO:0000256" key="1">
    <source>
        <dbReference type="SAM" id="Phobius"/>
    </source>
</evidence>
<keyword evidence="3" id="KW-1185">Reference proteome</keyword>
<sequence length="62" mass="6795">MRRRTSLARQLFLLQVGVVVLLVGAGTLVAFLDAQRVSEAGAERRVLTLARPWPSCPRSAPH</sequence>
<organism evidence="2 3">
    <name type="scientific">Isoptericola halotolerans</name>
    <dbReference type="NCBI Taxonomy" id="300560"/>
    <lineage>
        <taxon>Bacteria</taxon>
        <taxon>Bacillati</taxon>
        <taxon>Actinomycetota</taxon>
        <taxon>Actinomycetes</taxon>
        <taxon>Micrococcales</taxon>
        <taxon>Promicromonosporaceae</taxon>
        <taxon>Isoptericola</taxon>
    </lineage>
</organism>
<comment type="caution">
    <text evidence="2">The sequence shown here is derived from an EMBL/GenBank/DDBJ whole genome shotgun (WGS) entry which is preliminary data.</text>
</comment>
<keyword evidence="1" id="KW-0812">Transmembrane</keyword>
<proteinExistence type="predicted"/>
<dbReference type="RefSeq" id="WP_216645781.1">
    <property type="nucleotide sequence ID" value="NZ_BAAAML010000003.1"/>
</dbReference>
<keyword evidence="1" id="KW-0472">Membrane</keyword>
<keyword evidence="1" id="KW-1133">Transmembrane helix</keyword>
<reference evidence="2 3" key="1">
    <citation type="submission" date="2020-05" db="EMBL/GenBank/DDBJ databases">
        <title>Genomic Encyclopedia of Type Strains, Phase III (KMG-III): the genomes of soil and plant-associated and newly described type strains.</title>
        <authorList>
            <person name="Whitman W."/>
        </authorList>
    </citation>
    <scope>NUCLEOTIDE SEQUENCE [LARGE SCALE GENOMIC DNA]</scope>
    <source>
        <strain evidence="2 3">KCTC 19046</strain>
    </source>
</reference>
<feature type="transmembrane region" description="Helical" evidence="1">
    <location>
        <begin position="12"/>
        <end position="32"/>
    </location>
</feature>
<gene>
    <name evidence="2" type="ORF">HDG69_003202</name>
</gene>
<evidence type="ECO:0000313" key="3">
    <source>
        <dbReference type="Proteomes" id="UP000757540"/>
    </source>
</evidence>
<dbReference type="EMBL" id="JABEZU010000004">
    <property type="protein sequence ID" value="NOV98607.1"/>
    <property type="molecule type" value="Genomic_DNA"/>
</dbReference>
<dbReference type="Proteomes" id="UP000757540">
    <property type="component" value="Unassembled WGS sequence"/>
</dbReference>